<accession>A0A1C4VRR3</accession>
<evidence type="ECO:0008006" key="5">
    <source>
        <dbReference type="Google" id="ProtNLM"/>
    </source>
</evidence>
<name>A0A1C4VRR3_9ACTN</name>
<keyword evidence="2" id="KW-1133">Transmembrane helix</keyword>
<feature type="transmembrane region" description="Helical" evidence="2">
    <location>
        <begin position="167"/>
        <end position="188"/>
    </location>
</feature>
<sequence>MTGRRSVVVGVVAAPGVAADLAREAATELADRLRNRVPEVDWAVRLQVARLVEGPADLGQLIEAARRWMLAEGWSLVLCVTDLPLQTARRPVVAHASTTHGVAVLSMPALGLVAVARRMAEAGDRLFAALLGDTDAVGDPVRAGPRRRRLATSRRARELGARVNPQASGIGLLAGVIGGNLRLLLGMLRTNRPWRLAVRLSRLLVGAFATAVLALVTADIWQLSAAVGNLRLGLLAAGSVLAVVLTMMLGARLWERVPRDSGAREQVVLFNVVTVLTVVIGVLALYVALAALTIIGAIALVPWDLLAEATGRPAGIAHQVKLGWLASSLATVGGALGAGLESDSAVREAAYRYQPDTELTGEQGGPNPTGGAGPRPSSESGSPHRDRSEPERNHEAG</sequence>
<feature type="transmembrane region" description="Helical" evidence="2">
    <location>
        <begin position="267"/>
        <end position="300"/>
    </location>
</feature>
<feature type="compositionally biased region" description="Basic and acidic residues" evidence="1">
    <location>
        <begin position="382"/>
        <end position="397"/>
    </location>
</feature>
<feature type="transmembrane region" description="Helical" evidence="2">
    <location>
        <begin position="233"/>
        <end position="255"/>
    </location>
</feature>
<evidence type="ECO:0000313" key="3">
    <source>
        <dbReference type="EMBL" id="SCE86714.1"/>
    </source>
</evidence>
<evidence type="ECO:0000256" key="2">
    <source>
        <dbReference type="SAM" id="Phobius"/>
    </source>
</evidence>
<evidence type="ECO:0000256" key="1">
    <source>
        <dbReference type="SAM" id="MobiDB-lite"/>
    </source>
</evidence>
<organism evidence="3 4">
    <name type="scientific">Micromonospora coriariae</name>
    <dbReference type="NCBI Taxonomy" id="285665"/>
    <lineage>
        <taxon>Bacteria</taxon>
        <taxon>Bacillati</taxon>
        <taxon>Actinomycetota</taxon>
        <taxon>Actinomycetes</taxon>
        <taxon>Micromonosporales</taxon>
        <taxon>Micromonosporaceae</taxon>
        <taxon>Micromonospora</taxon>
    </lineage>
</organism>
<keyword evidence="2" id="KW-0472">Membrane</keyword>
<dbReference type="AlphaFoldDB" id="A0A1C4VRR3"/>
<dbReference type="Proteomes" id="UP000198243">
    <property type="component" value="Chromosome I"/>
</dbReference>
<evidence type="ECO:0000313" key="4">
    <source>
        <dbReference type="Proteomes" id="UP000198243"/>
    </source>
</evidence>
<reference evidence="4" key="1">
    <citation type="submission" date="2016-06" db="EMBL/GenBank/DDBJ databases">
        <authorList>
            <person name="Varghese N."/>
            <person name="Submissions Spin"/>
        </authorList>
    </citation>
    <scope>NUCLEOTIDE SEQUENCE [LARGE SCALE GENOMIC DNA]</scope>
    <source>
        <strain evidence="4">DSM 44875</strain>
    </source>
</reference>
<keyword evidence="2" id="KW-0812">Transmembrane</keyword>
<feature type="transmembrane region" description="Helical" evidence="2">
    <location>
        <begin position="200"/>
        <end position="221"/>
    </location>
</feature>
<feature type="region of interest" description="Disordered" evidence="1">
    <location>
        <begin position="351"/>
        <end position="397"/>
    </location>
</feature>
<proteinExistence type="predicted"/>
<protein>
    <recommendedName>
        <fullName evidence="5">5,10-methylene-tetrahydrofolate dehydrogenase/Methenyl tetrahydrofolate cyclohydrolase</fullName>
    </recommendedName>
</protein>
<keyword evidence="4" id="KW-1185">Reference proteome</keyword>
<dbReference type="RefSeq" id="WP_197701255.1">
    <property type="nucleotide sequence ID" value="NZ_LT607412.1"/>
</dbReference>
<dbReference type="EMBL" id="LT607412">
    <property type="protein sequence ID" value="SCE86714.1"/>
    <property type="molecule type" value="Genomic_DNA"/>
</dbReference>
<feature type="compositionally biased region" description="Gly residues" evidence="1">
    <location>
        <begin position="362"/>
        <end position="373"/>
    </location>
</feature>
<gene>
    <name evidence="3" type="ORF">GA0070607_2557</name>
</gene>